<sequence length="42" mass="4976">MKQYSQNQKMATQHFFLLLKRKWIETSGYIADSSNAIISFSY</sequence>
<evidence type="ECO:0000313" key="2">
    <source>
        <dbReference type="Proteomes" id="UP000006339"/>
    </source>
</evidence>
<proteinExistence type="predicted"/>
<evidence type="ECO:0000313" key="1">
    <source>
        <dbReference type="EMBL" id="EKO52842.1"/>
    </source>
</evidence>
<dbReference type="Proteomes" id="UP000006339">
    <property type="component" value="Unassembled WGS sequence"/>
</dbReference>
<dbReference type="AlphaFoldDB" id="A0A828Y9W9"/>
<accession>A0A828Y9W9</accession>
<protein>
    <submittedName>
        <fullName evidence="1">Uncharacterized protein</fullName>
    </submittedName>
</protein>
<keyword evidence="2" id="KW-1185">Reference proteome</keyword>
<gene>
    <name evidence="1" type="ORF">LEP1GSC131_3395</name>
</gene>
<dbReference type="EMBL" id="AKWH02000016">
    <property type="protein sequence ID" value="EKO52842.1"/>
    <property type="molecule type" value="Genomic_DNA"/>
</dbReference>
<comment type="caution">
    <text evidence="1">The sequence shown here is derived from an EMBL/GenBank/DDBJ whole genome shotgun (WGS) entry which is preliminary data.</text>
</comment>
<organism evidence="1 2">
    <name type="scientific">Leptospira kirschneri str. 200802841</name>
    <dbReference type="NCBI Taxonomy" id="1193047"/>
    <lineage>
        <taxon>Bacteria</taxon>
        <taxon>Pseudomonadati</taxon>
        <taxon>Spirochaetota</taxon>
        <taxon>Spirochaetia</taxon>
        <taxon>Leptospirales</taxon>
        <taxon>Leptospiraceae</taxon>
        <taxon>Leptospira</taxon>
    </lineage>
</organism>
<reference evidence="1" key="1">
    <citation type="submission" date="2012-10" db="EMBL/GenBank/DDBJ databases">
        <authorList>
            <person name="Harkins D.M."/>
            <person name="Durkin A.S."/>
            <person name="Brinkac L.M."/>
            <person name="Selengut J.D."/>
            <person name="Sanka R."/>
            <person name="DePew J."/>
            <person name="Purushe J."/>
            <person name="Picardeau M."/>
            <person name="Werts C."/>
            <person name="Goarant C."/>
            <person name="Vinetz J.M."/>
            <person name="Sutton G.G."/>
            <person name="Nelson W.C."/>
            <person name="Fouts D.E."/>
        </authorList>
    </citation>
    <scope>NUCLEOTIDE SEQUENCE [LARGE SCALE GENOMIC DNA]</scope>
    <source>
        <strain evidence="1">200802841</strain>
    </source>
</reference>
<name>A0A828Y9W9_9LEPT</name>